<evidence type="ECO:0000313" key="1">
    <source>
        <dbReference type="EMBL" id="KAF5757489.1"/>
    </source>
</evidence>
<sequence length="85" mass="9229">MMVKVAQGAGLLQDSIMKMQRGAVKPIAVLARHPNRPTFLDHAVNITYKVMYDATGVRLVAGRQVDDCYFSGVIYSMMAVVVGGV</sequence>
<organism evidence="1 2">
    <name type="scientific">Helianthus annuus</name>
    <name type="common">Common sunflower</name>
    <dbReference type="NCBI Taxonomy" id="4232"/>
    <lineage>
        <taxon>Eukaryota</taxon>
        <taxon>Viridiplantae</taxon>
        <taxon>Streptophyta</taxon>
        <taxon>Embryophyta</taxon>
        <taxon>Tracheophyta</taxon>
        <taxon>Spermatophyta</taxon>
        <taxon>Magnoliopsida</taxon>
        <taxon>eudicotyledons</taxon>
        <taxon>Gunneridae</taxon>
        <taxon>Pentapetalae</taxon>
        <taxon>asterids</taxon>
        <taxon>campanulids</taxon>
        <taxon>Asterales</taxon>
        <taxon>Asteraceae</taxon>
        <taxon>Asteroideae</taxon>
        <taxon>Heliantheae alliance</taxon>
        <taxon>Heliantheae</taxon>
        <taxon>Helianthus</taxon>
    </lineage>
</organism>
<dbReference type="AlphaFoldDB" id="A0A9K3DMR2"/>
<evidence type="ECO:0000313" key="2">
    <source>
        <dbReference type="Proteomes" id="UP000215914"/>
    </source>
</evidence>
<name>A0A9K3DMR2_HELAN</name>
<comment type="caution">
    <text evidence="1">The sequence shown here is derived from an EMBL/GenBank/DDBJ whole genome shotgun (WGS) entry which is preliminary data.</text>
</comment>
<dbReference type="Gramene" id="mRNA:HanXRQr2_Chr17g0827291">
    <property type="protein sequence ID" value="mRNA:HanXRQr2_Chr17g0827291"/>
    <property type="gene ID" value="HanXRQr2_Chr17g0827291"/>
</dbReference>
<gene>
    <name evidence="1" type="ORF">HanXRQr2_Chr17g0827291</name>
</gene>
<dbReference type="EMBL" id="MNCJ02000332">
    <property type="protein sequence ID" value="KAF5757489.1"/>
    <property type="molecule type" value="Genomic_DNA"/>
</dbReference>
<proteinExistence type="predicted"/>
<protein>
    <submittedName>
        <fullName evidence="1">Uncharacterized protein</fullName>
    </submittedName>
</protein>
<dbReference type="Proteomes" id="UP000215914">
    <property type="component" value="Unassembled WGS sequence"/>
</dbReference>
<keyword evidence="2" id="KW-1185">Reference proteome</keyword>
<reference evidence="1" key="1">
    <citation type="journal article" date="2017" name="Nature">
        <title>The sunflower genome provides insights into oil metabolism, flowering and Asterid evolution.</title>
        <authorList>
            <person name="Badouin H."/>
            <person name="Gouzy J."/>
            <person name="Grassa C.J."/>
            <person name="Murat F."/>
            <person name="Staton S.E."/>
            <person name="Cottret L."/>
            <person name="Lelandais-Briere C."/>
            <person name="Owens G.L."/>
            <person name="Carrere S."/>
            <person name="Mayjonade B."/>
            <person name="Legrand L."/>
            <person name="Gill N."/>
            <person name="Kane N.C."/>
            <person name="Bowers J.E."/>
            <person name="Hubner S."/>
            <person name="Bellec A."/>
            <person name="Berard A."/>
            <person name="Berges H."/>
            <person name="Blanchet N."/>
            <person name="Boniface M.C."/>
            <person name="Brunel D."/>
            <person name="Catrice O."/>
            <person name="Chaidir N."/>
            <person name="Claudel C."/>
            <person name="Donnadieu C."/>
            <person name="Faraut T."/>
            <person name="Fievet G."/>
            <person name="Helmstetter N."/>
            <person name="King M."/>
            <person name="Knapp S.J."/>
            <person name="Lai Z."/>
            <person name="Le Paslier M.C."/>
            <person name="Lippi Y."/>
            <person name="Lorenzon L."/>
            <person name="Mandel J.R."/>
            <person name="Marage G."/>
            <person name="Marchand G."/>
            <person name="Marquand E."/>
            <person name="Bret-Mestries E."/>
            <person name="Morien E."/>
            <person name="Nambeesan S."/>
            <person name="Nguyen T."/>
            <person name="Pegot-Espagnet P."/>
            <person name="Pouilly N."/>
            <person name="Raftis F."/>
            <person name="Sallet E."/>
            <person name="Schiex T."/>
            <person name="Thomas J."/>
            <person name="Vandecasteele C."/>
            <person name="Vares D."/>
            <person name="Vear F."/>
            <person name="Vautrin S."/>
            <person name="Crespi M."/>
            <person name="Mangin B."/>
            <person name="Burke J.M."/>
            <person name="Salse J."/>
            <person name="Munos S."/>
            <person name="Vincourt P."/>
            <person name="Rieseberg L.H."/>
            <person name="Langlade N.B."/>
        </authorList>
    </citation>
    <scope>NUCLEOTIDE SEQUENCE</scope>
    <source>
        <tissue evidence="1">Leaves</tissue>
    </source>
</reference>
<reference evidence="1" key="2">
    <citation type="submission" date="2020-06" db="EMBL/GenBank/DDBJ databases">
        <title>Helianthus annuus Genome sequencing and assembly Release 2.</title>
        <authorList>
            <person name="Gouzy J."/>
            <person name="Langlade N."/>
            <person name="Munos S."/>
        </authorList>
    </citation>
    <scope>NUCLEOTIDE SEQUENCE</scope>
    <source>
        <tissue evidence="1">Leaves</tissue>
    </source>
</reference>
<accession>A0A9K3DMR2</accession>